<dbReference type="OrthoDB" id="978914at2"/>
<keyword evidence="2" id="KW-1185">Reference proteome</keyword>
<dbReference type="Pfam" id="PF11751">
    <property type="entry name" value="PorP_SprF"/>
    <property type="match status" value="1"/>
</dbReference>
<gene>
    <name evidence="1" type="ORF">SAMN06295967_1412</name>
</gene>
<accession>A0A239HEX5</accession>
<dbReference type="InterPro" id="IPR019861">
    <property type="entry name" value="PorP/SprF_Bacteroidetes"/>
</dbReference>
<dbReference type="EMBL" id="FZOK01000041">
    <property type="protein sequence ID" value="SNS79900.1"/>
    <property type="molecule type" value="Genomic_DNA"/>
</dbReference>
<dbReference type="Proteomes" id="UP000198480">
    <property type="component" value="Unassembled WGS sequence"/>
</dbReference>
<sequence length="312" mass="35157">MKKTIILFIGIALVTTSDILAQSRKYISQFSHLQGYYNPALTGYEGSMIRGFVRNQWAGWEGAPKTYFASAELDFGQLSGQASGDILGKNAAGISLLHDQYGAFAETEFVASYASRIQIGEKTNLRLGAGLNYRSVRLDGNSMTTEQADDPIVGQYLGSFSNMQVMDFNLGIAVTHPNYYVSYAVHHVNQGAINSGDVFMERMPRVGIFQAGYRNRMTDNLALATNFMYRSQVDLPDNVEFNMKVVLKEKFWLGGGHRIDYANNFQFGLLFDKMRIGYIYEMPTLKSYLLPNVTHEFMLTYALFGDRRGMIW</sequence>
<dbReference type="NCBIfam" id="TIGR03519">
    <property type="entry name" value="T9SS_PorP_fam"/>
    <property type="match status" value="1"/>
</dbReference>
<dbReference type="AlphaFoldDB" id="A0A239HEX5"/>
<evidence type="ECO:0000313" key="2">
    <source>
        <dbReference type="Proteomes" id="UP000198480"/>
    </source>
</evidence>
<dbReference type="RefSeq" id="WP_089242548.1">
    <property type="nucleotide sequence ID" value="NZ_FZOK01000041.1"/>
</dbReference>
<name>A0A239HEX5_9BACT</name>
<protein>
    <submittedName>
        <fullName evidence="1">Type IX secretion system membrane protein, PorP/SprF family</fullName>
    </submittedName>
</protein>
<reference evidence="2" key="1">
    <citation type="submission" date="2017-06" db="EMBL/GenBank/DDBJ databases">
        <authorList>
            <person name="Varghese N."/>
            <person name="Submissions S."/>
        </authorList>
    </citation>
    <scope>NUCLEOTIDE SEQUENCE [LARGE SCALE GENOMIC DNA]</scope>
    <source>
        <strain evidence="2">5C</strain>
    </source>
</reference>
<evidence type="ECO:0000313" key="1">
    <source>
        <dbReference type="EMBL" id="SNS79900.1"/>
    </source>
</evidence>
<organism evidence="1 2">
    <name type="scientific">Belliella buryatensis</name>
    <dbReference type="NCBI Taxonomy" id="1500549"/>
    <lineage>
        <taxon>Bacteria</taxon>
        <taxon>Pseudomonadati</taxon>
        <taxon>Bacteroidota</taxon>
        <taxon>Cytophagia</taxon>
        <taxon>Cytophagales</taxon>
        <taxon>Cyclobacteriaceae</taxon>
        <taxon>Belliella</taxon>
    </lineage>
</organism>
<proteinExistence type="predicted"/>